<keyword evidence="1 7" id="KW-0489">Methyltransferase</keyword>
<dbReference type="PIRSF" id="PIRSF005739">
    <property type="entry name" value="O-mtase"/>
    <property type="match status" value="1"/>
</dbReference>
<dbReference type="Pfam" id="PF00891">
    <property type="entry name" value="Methyltransf_2"/>
    <property type="match status" value="1"/>
</dbReference>
<dbReference type="InterPro" id="IPR016461">
    <property type="entry name" value="COMT-like"/>
</dbReference>
<dbReference type="InterPro" id="IPR036390">
    <property type="entry name" value="WH_DNA-bd_sf"/>
</dbReference>
<reference evidence="7 8" key="1">
    <citation type="submission" date="2014-09" db="EMBL/GenBank/DDBJ databases">
        <title>Draft genome of Bradyrhizobium japonicum Is-34.</title>
        <authorList>
            <person name="Tsurumaru H."/>
            <person name="Yamakawa T."/>
            <person name="Hashimoto S."/>
            <person name="Okizaki K."/>
            <person name="Kanesaki Y."/>
            <person name="Yoshikawa H."/>
            <person name="Yajima S."/>
        </authorList>
    </citation>
    <scope>NUCLEOTIDE SEQUENCE [LARGE SCALE GENOMIC DNA]</scope>
    <source>
        <strain evidence="7 8">Is-34</strain>
    </source>
</reference>
<keyword evidence="2 7" id="KW-0808">Transferase</keyword>
<protein>
    <submittedName>
        <fullName evidence="7">Methyltransferase</fullName>
    </submittedName>
</protein>
<feature type="domain" description="O-methyltransferase C-terminal" evidence="5">
    <location>
        <begin position="106"/>
        <end position="317"/>
    </location>
</feature>
<feature type="domain" description="O-methyltransferase dimerisation" evidence="6">
    <location>
        <begin position="9"/>
        <end position="82"/>
    </location>
</feature>
<dbReference type="InterPro" id="IPR036388">
    <property type="entry name" value="WH-like_DNA-bd_sf"/>
</dbReference>
<sequence>MSGPASVHDLVQSHRITAVIYAAAKLNLAEAIGDEAKSVAELARLVSADESALRRLLVGLTTLGLCRQADRDRFAMTELGRQLDESADPSFKDWVLFEGEMLAQSWIGLVDSVRSGKSAGELRGDGDDRYAATSNAPEFTRRFNAAMVSLTRSIVPRIVAAHDFATARIVMDLGGGTGELIGGVLQHNPHLEGIAFDLARCEPGARAHFDRLGIANRGRFVAGSFFEKVPGGADTILMKSILHNWRDDRCEVILRNCRDALPASGTLIVIERIMPEPATTETQDRSCAMSDLNMLRGPGGRERTEAEYRRLGVLAGFAFVGTSGVGSFSLVEFRKVGH</sequence>
<evidence type="ECO:0000259" key="6">
    <source>
        <dbReference type="Pfam" id="PF08100"/>
    </source>
</evidence>
<dbReference type="InterPro" id="IPR012967">
    <property type="entry name" value="COMT_dimerisation"/>
</dbReference>
<dbReference type="GO" id="GO:0046983">
    <property type="term" value="F:protein dimerization activity"/>
    <property type="evidence" value="ECO:0007669"/>
    <property type="project" value="InterPro"/>
</dbReference>
<proteinExistence type="predicted"/>
<dbReference type="Proteomes" id="UP000030377">
    <property type="component" value="Unassembled WGS sequence"/>
</dbReference>
<dbReference type="InterPro" id="IPR029063">
    <property type="entry name" value="SAM-dependent_MTases_sf"/>
</dbReference>
<dbReference type="SUPFAM" id="SSF53335">
    <property type="entry name" value="S-adenosyl-L-methionine-dependent methyltransferases"/>
    <property type="match status" value="1"/>
</dbReference>
<keyword evidence="3" id="KW-0949">S-adenosyl-L-methionine</keyword>
<evidence type="ECO:0000256" key="3">
    <source>
        <dbReference type="ARBA" id="ARBA00022691"/>
    </source>
</evidence>
<gene>
    <name evidence="7" type="ORF">MA20_40535</name>
</gene>
<dbReference type="EMBL" id="JRPN01000035">
    <property type="protein sequence ID" value="KGT74365.1"/>
    <property type="molecule type" value="Genomic_DNA"/>
</dbReference>
<dbReference type="SUPFAM" id="SSF46785">
    <property type="entry name" value="Winged helix' DNA-binding domain"/>
    <property type="match status" value="1"/>
</dbReference>
<evidence type="ECO:0000259" key="5">
    <source>
        <dbReference type="Pfam" id="PF00891"/>
    </source>
</evidence>
<dbReference type="Gene3D" id="1.10.10.10">
    <property type="entry name" value="Winged helix-like DNA-binding domain superfamily/Winged helix DNA-binding domain"/>
    <property type="match status" value="1"/>
</dbReference>
<dbReference type="PANTHER" id="PTHR43712:SF2">
    <property type="entry name" value="O-METHYLTRANSFERASE CICE"/>
    <property type="match status" value="1"/>
</dbReference>
<comment type="caution">
    <text evidence="7">The sequence shown here is derived from an EMBL/GenBank/DDBJ whole genome shotgun (WGS) entry which is preliminary data.</text>
</comment>
<evidence type="ECO:0000313" key="7">
    <source>
        <dbReference type="EMBL" id="KGT74365.1"/>
    </source>
</evidence>
<dbReference type="STRING" id="375.BKD09_RS46945"/>
<dbReference type="GO" id="GO:0032259">
    <property type="term" value="P:methylation"/>
    <property type="evidence" value="ECO:0007669"/>
    <property type="project" value="UniProtKB-KW"/>
</dbReference>
<evidence type="ECO:0000256" key="4">
    <source>
        <dbReference type="PIRSR" id="PIRSR005739-1"/>
    </source>
</evidence>
<dbReference type="PANTHER" id="PTHR43712">
    <property type="entry name" value="PUTATIVE (AFU_ORTHOLOGUE AFUA_4G14580)-RELATED"/>
    <property type="match status" value="1"/>
</dbReference>
<dbReference type="PROSITE" id="PS51683">
    <property type="entry name" value="SAM_OMT_II"/>
    <property type="match status" value="1"/>
</dbReference>
<dbReference type="Gene3D" id="1.10.287.1350">
    <property type="match status" value="1"/>
</dbReference>
<feature type="active site" description="Proton acceptor" evidence="4">
    <location>
        <position position="243"/>
    </location>
</feature>
<dbReference type="InterPro" id="IPR001077">
    <property type="entry name" value="COMT_C"/>
</dbReference>
<dbReference type="Gene3D" id="3.40.50.150">
    <property type="entry name" value="Vaccinia Virus protein VP39"/>
    <property type="match status" value="1"/>
</dbReference>
<evidence type="ECO:0000256" key="1">
    <source>
        <dbReference type="ARBA" id="ARBA00022603"/>
    </source>
</evidence>
<evidence type="ECO:0000313" key="8">
    <source>
        <dbReference type="Proteomes" id="UP000030377"/>
    </source>
</evidence>
<accession>A0A0A3XJ64</accession>
<dbReference type="GO" id="GO:0008171">
    <property type="term" value="F:O-methyltransferase activity"/>
    <property type="evidence" value="ECO:0007669"/>
    <property type="project" value="InterPro"/>
</dbReference>
<dbReference type="RefSeq" id="WP_028160368.1">
    <property type="nucleotide sequence ID" value="NZ_JANUDC010000001.1"/>
</dbReference>
<name>A0A0A3XJ64_BRAJP</name>
<dbReference type="AlphaFoldDB" id="A0A0A3XJ64"/>
<organism evidence="7 8">
    <name type="scientific">Bradyrhizobium japonicum</name>
    <dbReference type="NCBI Taxonomy" id="375"/>
    <lineage>
        <taxon>Bacteria</taxon>
        <taxon>Pseudomonadati</taxon>
        <taxon>Pseudomonadota</taxon>
        <taxon>Alphaproteobacteria</taxon>
        <taxon>Hyphomicrobiales</taxon>
        <taxon>Nitrobacteraceae</taxon>
        <taxon>Bradyrhizobium</taxon>
    </lineage>
</organism>
<dbReference type="Pfam" id="PF08100">
    <property type="entry name" value="Dimerisation"/>
    <property type="match status" value="1"/>
</dbReference>
<evidence type="ECO:0000256" key="2">
    <source>
        <dbReference type="ARBA" id="ARBA00022679"/>
    </source>
</evidence>